<gene>
    <name evidence="3" type="ORF">ASPZODRAFT_59286</name>
</gene>
<evidence type="ECO:0000256" key="2">
    <source>
        <dbReference type="SAM" id="Phobius"/>
    </source>
</evidence>
<feature type="transmembrane region" description="Helical" evidence="2">
    <location>
        <begin position="420"/>
        <end position="438"/>
    </location>
</feature>
<dbReference type="OrthoDB" id="3021074at2759"/>
<dbReference type="RefSeq" id="XP_022584752.1">
    <property type="nucleotide sequence ID" value="XM_022728834.1"/>
</dbReference>
<feature type="coiled-coil region" evidence="1">
    <location>
        <begin position="445"/>
        <end position="475"/>
    </location>
</feature>
<dbReference type="Proteomes" id="UP000184188">
    <property type="component" value="Unassembled WGS sequence"/>
</dbReference>
<feature type="transmembrane region" description="Helical" evidence="2">
    <location>
        <begin position="154"/>
        <end position="175"/>
    </location>
</feature>
<proteinExistence type="predicted"/>
<accession>A0A1L9SSN8</accession>
<evidence type="ECO:0000256" key="1">
    <source>
        <dbReference type="SAM" id="Coils"/>
    </source>
</evidence>
<reference evidence="4" key="1">
    <citation type="journal article" date="2017" name="Genome Biol.">
        <title>Comparative genomics reveals high biological diversity and specific adaptations in the industrially and medically important fungal genus Aspergillus.</title>
        <authorList>
            <person name="de Vries R.P."/>
            <person name="Riley R."/>
            <person name="Wiebenga A."/>
            <person name="Aguilar-Osorio G."/>
            <person name="Amillis S."/>
            <person name="Uchima C.A."/>
            <person name="Anderluh G."/>
            <person name="Asadollahi M."/>
            <person name="Askin M."/>
            <person name="Barry K."/>
            <person name="Battaglia E."/>
            <person name="Bayram O."/>
            <person name="Benocci T."/>
            <person name="Braus-Stromeyer S.A."/>
            <person name="Caldana C."/>
            <person name="Canovas D."/>
            <person name="Cerqueira G.C."/>
            <person name="Chen F."/>
            <person name="Chen W."/>
            <person name="Choi C."/>
            <person name="Clum A."/>
            <person name="Dos Santos R.A."/>
            <person name="Damasio A.R."/>
            <person name="Diallinas G."/>
            <person name="Emri T."/>
            <person name="Fekete E."/>
            <person name="Flipphi M."/>
            <person name="Freyberg S."/>
            <person name="Gallo A."/>
            <person name="Gournas C."/>
            <person name="Habgood R."/>
            <person name="Hainaut M."/>
            <person name="Harispe M.L."/>
            <person name="Henrissat B."/>
            <person name="Hilden K.S."/>
            <person name="Hope R."/>
            <person name="Hossain A."/>
            <person name="Karabika E."/>
            <person name="Karaffa L."/>
            <person name="Karanyi Z."/>
            <person name="Krasevec N."/>
            <person name="Kuo A."/>
            <person name="Kusch H."/>
            <person name="LaButti K."/>
            <person name="Lagendijk E.L."/>
            <person name="Lapidus A."/>
            <person name="Levasseur A."/>
            <person name="Lindquist E."/>
            <person name="Lipzen A."/>
            <person name="Logrieco A.F."/>
            <person name="MacCabe A."/>
            <person name="Maekelae M.R."/>
            <person name="Malavazi I."/>
            <person name="Melin P."/>
            <person name="Meyer V."/>
            <person name="Mielnichuk N."/>
            <person name="Miskei M."/>
            <person name="Molnar A.P."/>
            <person name="Mule G."/>
            <person name="Ngan C.Y."/>
            <person name="Orejas M."/>
            <person name="Orosz E."/>
            <person name="Ouedraogo J.P."/>
            <person name="Overkamp K.M."/>
            <person name="Park H.-S."/>
            <person name="Perrone G."/>
            <person name="Piumi F."/>
            <person name="Punt P.J."/>
            <person name="Ram A.F."/>
            <person name="Ramon A."/>
            <person name="Rauscher S."/>
            <person name="Record E."/>
            <person name="Riano-Pachon D.M."/>
            <person name="Robert V."/>
            <person name="Roehrig J."/>
            <person name="Ruller R."/>
            <person name="Salamov A."/>
            <person name="Salih N.S."/>
            <person name="Samson R.A."/>
            <person name="Sandor E."/>
            <person name="Sanguinetti M."/>
            <person name="Schuetze T."/>
            <person name="Sepcic K."/>
            <person name="Shelest E."/>
            <person name="Sherlock G."/>
            <person name="Sophianopoulou V."/>
            <person name="Squina F.M."/>
            <person name="Sun H."/>
            <person name="Susca A."/>
            <person name="Todd R.B."/>
            <person name="Tsang A."/>
            <person name="Unkles S.E."/>
            <person name="van de Wiele N."/>
            <person name="van Rossen-Uffink D."/>
            <person name="Oliveira J.V."/>
            <person name="Vesth T.C."/>
            <person name="Visser J."/>
            <person name="Yu J.-H."/>
            <person name="Zhou M."/>
            <person name="Andersen M.R."/>
            <person name="Archer D.B."/>
            <person name="Baker S.E."/>
            <person name="Benoit I."/>
            <person name="Brakhage A.A."/>
            <person name="Braus G.H."/>
            <person name="Fischer R."/>
            <person name="Frisvad J.C."/>
            <person name="Goldman G.H."/>
            <person name="Houbraken J."/>
            <person name="Oakley B."/>
            <person name="Pocsi I."/>
            <person name="Scazzocchio C."/>
            <person name="Seiboth B."/>
            <person name="vanKuyk P.A."/>
            <person name="Wortman J."/>
            <person name="Dyer P.S."/>
            <person name="Grigoriev I.V."/>
        </authorList>
    </citation>
    <scope>NUCLEOTIDE SEQUENCE [LARGE SCALE GENOMIC DNA]</scope>
    <source>
        <strain evidence="4">CBS 506.65</strain>
    </source>
</reference>
<keyword evidence="1" id="KW-0175">Coiled coil</keyword>
<keyword evidence="2" id="KW-0812">Transmembrane</keyword>
<evidence type="ECO:0000313" key="4">
    <source>
        <dbReference type="Proteomes" id="UP000184188"/>
    </source>
</evidence>
<dbReference type="EMBL" id="KV878337">
    <property type="protein sequence ID" value="OJJ50242.1"/>
    <property type="molecule type" value="Genomic_DNA"/>
</dbReference>
<keyword evidence="2" id="KW-1133">Transmembrane helix</keyword>
<name>A0A1L9SSN8_9EURO</name>
<evidence type="ECO:0000313" key="3">
    <source>
        <dbReference type="EMBL" id="OJJ50242.1"/>
    </source>
</evidence>
<dbReference type="GeneID" id="34615298"/>
<feature type="transmembrane region" description="Helical" evidence="2">
    <location>
        <begin position="278"/>
        <end position="300"/>
    </location>
</feature>
<keyword evidence="2" id="KW-0472">Membrane</keyword>
<dbReference type="AlphaFoldDB" id="A0A1L9SSN8"/>
<organism evidence="3 4">
    <name type="scientific">Penicilliopsis zonata CBS 506.65</name>
    <dbReference type="NCBI Taxonomy" id="1073090"/>
    <lineage>
        <taxon>Eukaryota</taxon>
        <taxon>Fungi</taxon>
        <taxon>Dikarya</taxon>
        <taxon>Ascomycota</taxon>
        <taxon>Pezizomycotina</taxon>
        <taxon>Eurotiomycetes</taxon>
        <taxon>Eurotiomycetidae</taxon>
        <taxon>Eurotiales</taxon>
        <taxon>Aspergillaceae</taxon>
        <taxon>Penicilliopsis</taxon>
    </lineage>
</organism>
<dbReference type="VEuPathDB" id="FungiDB:ASPZODRAFT_59286"/>
<feature type="transmembrane region" description="Helical" evidence="2">
    <location>
        <begin position="376"/>
        <end position="400"/>
    </location>
</feature>
<protein>
    <submittedName>
        <fullName evidence="3">Uncharacterized protein</fullName>
    </submittedName>
</protein>
<feature type="transmembrane region" description="Helical" evidence="2">
    <location>
        <begin position="47"/>
        <end position="67"/>
    </location>
</feature>
<sequence length="475" mass="53330">MALFVAQEAICAYPISTIYDTCPRYLFYALLLASCATRWTGWLADVFLGTAATYAGTAAFQAFILIASRRGKPSVPAGLVSIPNIPSNTTLDATAAAAADLFPALVTDTDEVQVTPAALELDADAVLAIVVTGYLVFLPLQCWSRVLRQQNARYLLFSLWNALMLAGSVCALVYWPTLSRTPRQYMFCYPDFPPDGTEYNGGWVASFRRSDSWNESVWGVFENRSRWEELGDLCFYPCFNTSQILRQQTTMVAVAATGDDGGVHRHLFWGRVEDFKPYVYALVVLCVILNFVLLLVEFVPSRRSRIPSSRVWIVWKKRKQIWTGLKCDFRSALAGESTEGVTDEAKARTKKGLRGRIQRAVSIQSLKLWLRLAIDIFILICLIFSVVVSPFTVIAFVIWIEYYIHHDGPNQESPQQIGQWSPLLAIGLLLISAAILKLKYRMASVKEIDCEIADTKQLLNRLETMKNEREKGNEA</sequence>
<keyword evidence="4" id="KW-1185">Reference proteome</keyword>